<evidence type="ECO:0000256" key="8">
    <source>
        <dbReference type="ARBA" id="ARBA00022777"/>
    </source>
</evidence>
<evidence type="ECO:0000313" key="16">
    <source>
        <dbReference type="EMBL" id="NRF70827.1"/>
    </source>
</evidence>
<keyword evidence="11" id="KW-0902">Two-component regulatory system</keyword>
<proteinExistence type="predicted"/>
<dbReference type="Gene3D" id="3.30.565.10">
    <property type="entry name" value="Histidine kinase-like ATPase, C-terminal domain"/>
    <property type="match status" value="1"/>
</dbReference>
<dbReference type="SMART" id="SM00387">
    <property type="entry name" value="HATPase_c"/>
    <property type="match status" value="1"/>
</dbReference>
<evidence type="ECO:0000256" key="1">
    <source>
        <dbReference type="ARBA" id="ARBA00000085"/>
    </source>
</evidence>
<dbReference type="InterPro" id="IPR036097">
    <property type="entry name" value="HisK_dim/P_sf"/>
</dbReference>
<dbReference type="SMART" id="SM00388">
    <property type="entry name" value="HisKA"/>
    <property type="match status" value="1"/>
</dbReference>
<dbReference type="PRINTS" id="PR00344">
    <property type="entry name" value="BCTRLSENSOR"/>
</dbReference>
<evidence type="ECO:0000256" key="10">
    <source>
        <dbReference type="ARBA" id="ARBA00022989"/>
    </source>
</evidence>
<feature type="domain" description="Histidine kinase" evidence="14">
    <location>
        <begin position="232"/>
        <end position="451"/>
    </location>
</feature>
<keyword evidence="6 13" id="KW-0812">Transmembrane</keyword>
<protein>
    <recommendedName>
        <fullName evidence="3">histidine kinase</fullName>
        <ecNumber evidence="3">2.7.13.3</ecNumber>
    </recommendedName>
</protein>
<keyword evidence="8 16" id="KW-0418">Kinase</keyword>
<dbReference type="EMBL" id="JABRWJ010000009">
    <property type="protein sequence ID" value="NRF70827.1"/>
    <property type="molecule type" value="Genomic_DNA"/>
</dbReference>
<dbReference type="Pfam" id="PF00512">
    <property type="entry name" value="HisKA"/>
    <property type="match status" value="1"/>
</dbReference>
<dbReference type="SUPFAM" id="SSF47384">
    <property type="entry name" value="Homodimeric domain of signal transducing histidine kinase"/>
    <property type="match status" value="1"/>
</dbReference>
<evidence type="ECO:0000256" key="12">
    <source>
        <dbReference type="ARBA" id="ARBA00023136"/>
    </source>
</evidence>
<gene>
    <name evidence="16" type="ORF">HLB44_27865</name>
</gene>
<dbReference type="PANTHER" id="PTHR45436:SF14">
    <property type="entry name" value="SENSOR PROTEIN QSEC"/>
    <property type="match status" value="1"/>
</dbReference>
<keyword evidence="5" id="KW-0808">Transferase</keyword>
<evidence type="ECO:0000256" key="11">
    <source>
        <dbReference type="ARBA" id="ARBA00023012"/>
    </source>
</evidence>
<dbReference type="GO" id="GO:0016301">
    <property type="term" value="F:kinase activity"/>
    <property type="evidence" value="ECO:0007669"/>
    <property type="project" value="UniProtKB-KW"/>
</dbReference>
<dbReference type="Pfam" id="PF02518">
    <property type="entry name" value="HATPase_c"/>
    <property type="match status" value="1"/>
</dbReference>
<dbReference type="InterPro" id="IPR003594">
    <property type="entry name" value="HATPase_dom"/>
</dbReference>
<dbReference type="InterPro" id="IPR013727">
    <property type="entry name" value="2CSK_N"/>
</dbReference>
<organism evidence="16 17">
    <name type="scientific">Pseudaquabacterium terrae</name>
    <dbReference type="NCBI Taxonomy" id="2732868"/>
    <lineage>
        <taxon>Bacteria</taxon>
        <taxon>Pseudomonadati</taxon>
        <taxon>Pseudomonadota</taxon>
        <taxon>Betaproteobacteria</taxon>
        <taxon>Burkholderiales</taxon>
        <taxon>Sphaerotilaceae</taxon>
        <taxon>Pseudaquabacterium</taxon>
    </lineage>
</organism>
<dbReference type="PROSITE" id="PS50885">
    <property type="entry name" value="HAMP"/>
    <property type="match status" value="1"/>
</dbReference>
<evidence type="ECO:0000256" key="9">
    <source>
        <dbReference type="ARBA" id="ARBA00022840"/>
    </source>
</evidence>
<evidence type="ECO:0000256" key="3">
    <source>
        <dbReference type="ARBA" id="ARBA00012438"/>
    </source>
</evidence>
<dbReference type="RefSeq" id="WP_173130716.1">
    <property type="nucleotide sequence ID" value="NZ_JABRWJ010000009.1"/>
</dbReference>
<dbReference type="InterPro" id="IPR003660">
    <property type="entry name" value="HAMP_dom"/>
</dbReference>
<evidence type="ECO:0000313" key="17">
    <source>
        <dbReference type="Proteomes" id="UP000737171"/>
    </source>
</evidence>
<keyword evidence="12 13" id="KW-0472">Membrane</keyword>
<evidence type="ECO:0000259" key="15">
    <source>
        <dbReference type="PROSITE" id="PS50885"/>
    </source>
</evidence>
<comment type="subcellular location">
    <subcellularLocation>
        <location evidence="2">Membrane</location>
        <topology evidence="2">Multi-pass membrane protein</topology>
    </subcellularLocation>
</comment>
<dbReference type="InterPro" id="IPR003661">
    <property type="entry name" value="HisK_dim/P_dom"/>
</dbReference>
<keyword evidence="9" id="KW-0067">ATP-binding</keyword>
<dbReference type="PANTHER" id="PTHR45436">
    <property type="entry name" value="SENSOR HISTIDINE KINASE YKOH"/>
    <property type="match status" value="1"/>
</dbReference>
<keyword evidence="10 13" id="KW-1133">Transmembrane helix</keyword>
<comment type="caution">
    <text evidence="16">The sequence shown here is derived from an EMBL/GenBank/DDBJ whole genome shotgun (WGS) entry which is preliminary data.</text>
</comment>
<dbReference type="Gene3D" id="1.10.287.130">
    <property type="match status" value="1"/>
</dbReference>
<name>A0ABX2EQ98_9BURK</name>
<dbReference type="SUPFAM" id="SSF55874">
    <property type="entry name" value="ATPase domain of HSP90 chaperone/DNA topoisomerase II/histidine kinase"/>
    <property type="match status" value="1"/>
</dbReference>
<dbReference type="PROSITE" id="PS50109">
    <property type="entry name" value="HIS_KIN"/>
    <property type="match status" value="1"/>
</dbReference>
<dbReference type="InterPro" id="IPR005467">
    <property type="entry name" value="His_kinase_dom"/>
</dbReference>
<evidence type="ECO:0000256" key="5">
    <source>
        <dbReference type="ARBA" id="ARBA00022679"/>
    </source>
</evidence>
<keyword evidence="17" id="KW-1185">Reference proteome</keyword>
<dbReference type="CDD" id="cd00082">
    <property type="entry name" value="HisKA"/>
    <property type="match status" value="1"/>
</dbReference>
<comment type="catalytic activity">
    <reaction evidence="1">
        <text>ATP + protein L-histidine = ADP + protein N-phospho-L-histidine.</text>
        <dbReference type="EC" id="2.7.13.3"/>
    </reaction>
</comment>
<evidence type="ECO:0000256" key="2">
    <source>
        <dbReference type="ARBA" id="ARBA00004141"/>
    </source>
</evidence>
<dbReference type="Proteomes" id="UP000737171">
    <property type="component" value="Unassembled WGS sequence"/>
</dbReference>
<reference evidence="16 17" key="1">
    <citation type="submission" date="2020-05" db="EMBL/GenBank/DDBJ databases">
        <title>Aquincola sp. isolate from soil.</title>
        <authorList>
            <person name="Han J."/>
            <person name="Kim D.-U."/>
        </authorList>
    </citation>
    <scope>NUCLEOTIDE SEQUENCE [LARGE SCALE GENOMIC DNA]</scope>
    <source>
        <strain evidence="16 17">S2</strain>
    </source>
</reference>
<dbReference type="InterPro" id="IPR004358">
    <property type="entry name" value="Sig_transdc_His_kin-like_C"/>
</dbReference>
<keyword evidence="4" id="KW-0597">Phosphoprotein</keyword>
<feature type="transmembrane region" description="Helical" evidence="13">
    <location>
        <begin position="152"/>
        <end position="171"/>
    </location>
</feature>
<dbReference type="Pfam" id="PF08521">
    <property type="entry name" value="2CSK_N"/>
    <property type="match status" value="1"/>
</dbReference>
<evidence type="ECO:0000256" key="13">
    <source>
        <dbReference type="SAM" id="Phobius"/>
    </source>
</evidence>
<dbReference type="EC" id="2.7.13.3" evidence="3"/>
<evidence type="ECO:0000256" key="4">
    <source>
        <dbReference type="ARBA" id="ARBA00022553"/>
    </source>
</evidence>
<accession>A0ABX2EQ98</accession>
<sequence length="458" mass="48812">MRSLERQLLAWLLAALLFGTAVLATVSYVVTLEEVDETFDDSLRQIALAVAGTPGGAAALPPRPARAAVDDDRSEIDFVTQVWTPDGQLAYSSHPGLELPFSRREGHARIRGSDGNGGDWHRYTVVTEQRVVQVAQRADERSDFALDSALTVMWSLAAMVGVLAALLVAALRRGLRPLGRATRSVAERSATSLEPIGEAGLPRELQPLLRAINELLQRLSEALATQRRFVADAAHELRTPVTALRLQLQLLQRADDEADRAAALAELASGIERAQHLIEQLLHLSRLEPDAATRPFEPVDLGALARAVVGSLSIKADHKGIDLGADAEHGLRVPGDVHQLTILLSNLVENALRHGRSGGIVDVRADRLGPHPMLQVIDDGPGIAASERARVFDRFYRGEGARAESADEGCGSGLGLAIVKAIAQRHGADVSLHDGPAGRGLEVRVVFAAAAPPAAAAA</sequence>
<dbReference type="InterPro" id="IPR036890">
    <property type="entry name" value="HATPase_C_sf"/>
</dbReference>
<evidence type="ECO:0000256" key="6">
    <source>
        <dbReference type="ARBA" id="ARBA00022692"/>
    </source>
</evidence>
<keyword evidence="7" id="KW-0547">Nucleotide-binding</keyword>
<evidence type="ECO:0000259" key="14">
    <source>
        <dbReference type="PROSITE" id="PS50109"/>
    </source>
</evidence>
<evidence type="ECO:0000256" key="7">
    <source>
        <dbReference type="ARBA" id="ARBA00022741"/>
    </source>
</evidence>
<feature type="domain" description="HAMP" evidence="15">
    <location>
        <begin position="172"/>
        <end position="224"/>
    </location>
</feature>
<dbReference type="CDD" id="cd00075">
    <property type="entry name" value="HATPase"/>
    <property type="match status" value="1"/>
</dbReference>
<dbReference type="InterPro" id="IPR050428">
    <property type="entry name" value="TCS_sensor_his_kinase"/>
</dbReference>